<gene>
    <name evidence="2" type="ORF">DL764_005139</name>
</gene>
<proteinExistence type="predicted"/>
<name>A0A4Q4TAC7_9PEZI</name>
<keyword evidence="3" id="KW-1185">Reference proteome</keyword>
<evidence type="ECO:0000313" key="2">
    <source>
        <dbReference type="EMBL" id="RYP03458.1"/>
    </source>
</evidence>
<dbReference type="EMBL" id="QJNU01000257">
    <property type="protein sequence ID" value="RYP03458.1"/>
    <property type="molecule type" value="Genomic_DNA"/>
</dbReference>
<dbReference type="OrthoDB" id="4649444at2759"/>
<evidence type="ECO:0000256" key="1">
    <source>
        <dbReference type="SAM" id="Coils"/>
    </source>
</evidence>
<dbReference type="Gene3D" id="1.20.1480.30">
    <property type="entry name" value="Designed four-helix bundle protein"/>
    <property type="match status" value="1"/>
</dbReference>
<reference evidence="2 3" key="1">
    <citation type="submission" date="2018-06" db="EMBL/GenBank/DDBJ databases">
        <title>Complete Genomes of Monosporascus.</title>
        <authorList>
            <person name="Robinson A.J."/>
            <person name="Natvig D.O."/>
        </authorList>
    </citation>
    <scope>NUCLEOTIDE SEQUENCE [LARGE SCALE GENOMIC DNA]</scope>
    <source>
        <strain evidence="2 3">CBS 110550</strain>
    </source>
</reference>
<organism evidence="2 3">
    <name type="scientific">Monosporascus ibericus</name>
    <dbReference type="NCBI Taxonomy" id="155417"/>
    <lineage>
        <taxon>Eukaryota</taxon>
        <taxon>Fungi</taxon>
        <taxon>Dikarya</taxon>
        <taxon>Ascomycota</taxon>
        <taxon>Pezizomycotina</taxon>
        <taxon>Sordariomycetes</taxon>
        <taxon>Xylariomycetidae</taxon>
        <taxon>Xylariales</taxon>
        <taxon>Xylariales incertae sedis</taxon>
        <taxon>Monosporascus</taxon>
    </lineage>
</organism>
<dbReference type="AlphaFoldDB" id="A0A4Q4TAC7"/>
<evidence type="ECO:0000313" key="3">
    <source>
        <dbReference type="Proteomes" id="UP000293360"/>
    </source>
</evidence>
<dbReference type="Proteomes" id="UP000293360">
    <property type="component" value="Unassembled WGS sequence"/>
</dbReference>
<accession>A0A4Q4TAC7</accession>
<sequence>MSMTNEEWEARCAEVKEKIDKFGREIEDRGVDIEKHKEALEDYQRILDDMGAHLESVKAIHEEHRDDLNQMLDNLDKLGRIIKGEEEAERRKPV</sequence>
<comment type="caution">
    <text evidence="2">The sequence shown here is derived from an EMBL/GenBank/DDBJ whole genome shotgun (WGS) entry which is preliminary data.</text>
</comment>
<feature type="coiled-coil region" evidence="1">
    <location>
        <begin position="5"/>
        <end position="74"/>
    </location>
</feature>
<keyword evidence="1" id="KW-0175">Coiled coil</keyword>
<protein>
    <submittedName>
        <fullName evidence="2">Uncharacterized protein</fullName>
    </submittedName>
</protein>